<gene>
    <name evidence="1" type="ORF">M8C21_016600</name>
</gene>
<dbReference type="EMBL" id="JAMZMK010008227">
    <property type="protein sequence ID" value="KAI7741271.1"/>
    <property type="molecule type" value="Genomic_DNA"/>
</dbReference>
<dbReference type="Proteomes" id="UP001206925">
    <property type="component" value="Unassembled WGS sequence"/>
</dbReference>
<organism evidence="1 2">
    <name type="scientific">Ambrosia artemisiifolia</name>
    <name type="common">Common ragweed</name>
    <dbReference type="NCBI Taxonomy" id="4212"/>
    <lineage>
        <taxon>Eukaryota</taxon>
        <taxon>Viridiplantae</taxon>
        <taxon>Streptophyta</taxon>
        <taxon>Embryophyta</taxon>
        <taxon>Tracheophyta</taxon>
        <taxon>Spermatophyta</taxon>
        <taxon>Magnoliopsida</taxon>
        <taxon>eudicotyledons</taxon>
        <taxon>Gunneridae</taxon>
        <taxon>Pentapetalae</taxon>
        <taxon>asterids</taxon>
        <taxon>campanulids</taxon>
        <taxon>Asterales</taxon>
        <taxon>Asteraceae</taxon>
        <taxon>Asteroideae</taxon>
        <taxon>Heliantheae alliance</taxon>
        <taxon>Heliantheae</taxon>
        <taxon>Ambrosia</taxon>
    </lineage>
</organism>
<name>A0AAD5CG23_AMBAR</name>
<evidence type="ECO:0000313" key="1">
    <source>
        <dbReference type="EMBL" id="KAI7741271.1"/>
    </source>
</evidence>
<proteinExistence type="predicted"/>
<reference evidence="1" key="1">
    <citation type="submission" date="2022-06" db="EMBL/GenBank/DDBJ databases">
        <title>Uncovering the hologenomic basis of an extraordinary plant invasion.</title>
        <authorList>
            <person name="Bieker V.C."/>
            <person name="Martin M.D."/>
            <person name="Gilbert T."/>
            <person name="Hodgins K."/>
            <person name="Battlay P."/>
            <person name="Petersen B."/>
            <person name="Wilson J."/>
        </authorList>
    </citation>
    <scope>NUCLEOTIDE SEQUENCE</scope>
    <source>
        <strain evidence="1">AA19_3_7</strain>
        <tissue evidence="1">Leaf</tissue>
    </source>
</reference>
<sequence length="170" mass="19627">VKQICEEVVLTFRLASSTTFWMKNYVTSASYLTLWMEVNFMDIMKVACRIIMKVSDHKGSITRYMWTSHEGSEGIEENEKTRKKIGKMDKRASREKFVGAKDIFSLKVNGLCSPYTEYEAVIYLTPTQDHKSCNARQCNNKNAHTIYLLRNLFSLHKKATRGKAGKLIVR</sequence>
<protein>
    <submittedName>
        <fullName evidence="1">Uncharacterized protein</fullName>
    </submittedName>
</protein>
<feature type="non-terminal residue" evidence="1">
    <location>
        <position position="170"/>
    </location>
</feature>
<dbReference type="AlphaFoldDB" id="A0AAD5CG23"/>
<accession>A0AAD5CG23</accession>
<comment type="caution">
    <text evidence="1">The sequence shown here is derived from an EMBL/GenBank/DDBJ whole genome shotgun (WGS) entry which is preliminary data.</text>
</comment>
<keyword evidence="2" id="KW-1185">Reference proteome</keyword>
<feature type="non-terminal residue" evidence="1">
    <location>
        <position position="1"/>
    </location>
</feature>
<evidence type="ECO:0000313" key="2">
    <source>
        <dbReference type="Proteomes" id="UP001206925"/>
    </source>
</evidence>